<dbReference type="EMBL" id="CM056812">
    <property type="protein sequence ID" value="KAJ8618527.1"/>
    <property type="molecule type" value="Genomic_DNA"/>
</dbReference>
<sequence>MCQAELTAENLILGLPWTGIVAGSGEHRKMTLFPVVMAAVSLGWRLPLFETAEDGPSLRQKTADVLEDCY</sequence>
<reference evidence="1 2" key="1">
    <citation type="journal article" date="2022" name="Hortic Res">
        <title>A haplotype resolved chromosomal level avocado genome allows analysis of novel avocado genes.</title>
        <authorList>
            <person name="Nath O."/>
            <person name="Fletcher S.J."/>
            <person name="Hayward A."/>
            <person name="Shaw L.M."/>
            <person name="Masouleh A.K."/>
            <person name="Furtado A."/>
            <person name="Henry R.J."/>
            <person name="Mitter N."/>
        </authorList>
    </citation>
    <scope>NUCLEOTIDE SEQUENCE [LARGE SCALE GENOMIC DNA]</scope>
    <source>
        <strain evidence="2">cv. Hass</strain>
    </source>
</reference>
<gene>
    <name evidence="1" type="ORF">MRB53_014713</name>
</gene>
<keyword evidence="2" id="KW-1185">Reference proteome</keyword>
<comment type="caution">
    <text evidence="1">The sequence shown here is derived from an EMBL/GenBank/DDBJ whole genome shotgun (WGS) entry which is preliminary data.</text>
</comment>
<organism evidence="1 2">
    <name type="scientific">Persea americana</name>
    <name type="common">Avocado</name>
    <dbReference type="NCBI Taxonomy" id="3435"/>
    <lineage>
        <taxon>Eukaryota</taxon>
        <taxon>Viridiplantae</taxon>
        <taxon>Streptophyta</taxon>
        <taxon>Embryophyta</taxon>
        <taxon>Tracheophyta</taxon>
        <taxon>Spermatophyta</taxon>
        <taxon>Magnoliopsida</taxon>
        <taxon>Magnoliidae</taxon>
        <taxon>Laurales</taxon>
        <taxon>Lauraceae</taxon>
        <taxon>Persea</taxon>
    </lineage>
</organism>
<proteinExistence type="predicted"/>
<name>A0ACC2KC38_PERAE</name>
<evidence type="ECO:0000313" key="2">
    <source>
        <dbReference type="Proteomes" id="UP001234297"/>
    </source>
</evidence>
<accession>A0ACC2KC38</accession>
<evidence type="ECO:0000313" key="1">
    <source>
        <dbReference type="EMBL" id="KAJ8618527.1"/>
    </source>
</evidence>
<dbReference type="Proteomes" id="UP001234297">
    <property type="component" value="Chromosome 4"/>
</dbReference>
<protein>
    <submittedName>
        <fullName evidence="1">Uncharacterized protein</fullName>
    </submittedName>
</protein>